<dbReference type="AlphaFoldDB" id="C6BV13"/>
<protein>
    <submittedName>
        <fullName evidence="3">Integrin alpha beta-propellor repeat protein</fullName>
    </submittedName>
</protein>
<dbReference type="EMBL" id="CP001649">
    <property type="protein sequence ID" value="ACS78150.1"/>
    <property type="molecule type" value="Genomic_DNA"/>
</dbReference>
<feature type="chain" id="PRO_5002962869" evidence="2">
    <location>
        <begin position="23"/>
        <end position="1268"/>
    </location>
</feature>
<evidence type="ECO:0000256" key="2">
    <source>
        <dbReference type="SAM" id="SignalP"/>
    </source>
</evidence>
<proteinExistence type="predicted"/>
<dbReference type="InterPro" id="IPR011043">
    <property type="entry name" value="Gal_Oxase/kelch_b-propeller"/>
</dbReference>
<dbReference type="OrthoDB" id="8481850at2"/>
<dbReference type="Proteomes" id="UP000002601">
    <property type="component" value="Chromosome"/>
</dbReference>
<keyword evidence="2" id="KW-0732">Signal</keyword>
<keyword evidence="4" id="KW-1185">Reference proteome</keyword>
<dbReference type="InterPro" id="IPR013519">
    <property type="entry name" value="Int_alpha_beta-p"/>
</dbReference>
<reference evidence="3 4" key="1">
    <citation type="submission" date="2009-06" db="EMBL/GenBank/DDBJ databases">
        <title>Complete sequence of Desulfovibrio salexigens DSM 2638.</title>
        <authorList>
            <consortium name="US DOE Joint Genome Institute"/>
            <person name="Lucas S."/>
            <person name="Copeland A."/>
            <person name="Lapidus A."/>
            <person name="Glavina del Rio T."/>
            <person name="Tice H."/>
            <person name="Bruce D."/>
            <person name="Goodwin L."/>
            <person name="Pitluck S."/>
            <person name="Munk A.C."/>
            <person name="Brettin T."/>
            <person name="Detter J.C."/>
            <person name="Han C."/>
            <person name="Tapia R."/>
            <person name="Larimer F."/>
            <person name="Land M."/>
            <person name="Hauser L."/>
            <person name="Kyrpides N."/>
            <person name="Anderson I."/>
            <person name="Wall J.D."/>
            <person name="Arkin A.P."/>
            <person name="Dehal P."/>
            <person name="Chivian D."/>
            <person name="Giles B."/>
            <person name="Hazen T.C."/>
        </authorList>
    </citation>
    <scope>NUCLEOTIDE SEQUENCE [LARGE SCALE GENOMIC DNA]</scope>
    <source>
        <strain evidence="4">ATCC 14822 / DSM 2638 / NCIMB 8403 / VKM B-1763</strain>
    </source>
</reference>
<evidence type="ECO:0000313" key="4">
    <source>
        <dbReference type="Proteomes" id="UP000002601"/>
    </source>
</evidence>
<dbReference type="PANTHER" id="PTHR36220:SF1">
    <property type="entry name" value="GAMMA TUBULIN COMPLEX COMPONENT C-TERMINAL DOMAIN-CONTAINING PROTEIN"/>
    <property type="match status" value="1"/>
</dbReference>
<dbReference type="STRING" id="526222.Desal_0079"/>
<dbReference type="RefSeq" id="WP_012765676.1">
    <property type="nucleotide sequence ID" value="NC_012881.1"/>
</dbReference>
<keyword evidence="1" id="KW-0472">Membrane</keyword>
<feature type="signal peptide" evidence="2">
    <location>
        <begin position="1"/>
        <end position="22"/>
    </location>
</feature>
<dbReference type="InterPro" id="IPR013517">
    <property type="entry name" value="FG-GAP"/>
</dbReference>
<feature type="transmembrane region" description="Helical" evidence="1">
    <location>
        <begin position="641"/>
        <end position="659"/>
    </location>
</feature>
<gene>
    <name evidence="3" type="ordered locus">Desal_0079</name>
</gene>
<dbReference type="HOGENOM" id="CLU_264153_0_0_7"/>
<keyword evidence="3" id="KW-0401">Integrin</keyword>
<evidence type="ECO:0000256" key="1">
    <source>
        <dbReference type="SAM" id="Phobius"/>
    </source>
</evidence>
<name>C6BV13_MARSD</name>
<keyword evidence="1" id="KW-1133">Transmembrane helix</keyword>
<dbReference type="SUPFAM" id="SSF50965">
    <property type="entry name" value="Galactose oxidase, central domain"/>
    <property type="match status" value="1"/>
</dbReference>
<dbReference type="SMART" id="SM00191">
    <property type="entry name" value="Int_alpha"/>
    <property type="match status" value="4"/>
</dbReference>
<dbReference type="Pfam" id="PF14312">
    <property type="entry name" value="FG-GAP_2"/>
    <property type="match status" value="1"/>
</dbReference>
<sequence>MKKLILSLIVLGVILSPVFSSASPSVEYLKKFTGPVMSRAYFGSNCDLTDDTIVISAMSETVDLKAGAGAVYIFSKDRGGPGKWGLVKRRTAADVGTVSEYGSFGMGLAISNDIVVVSHPFADIDGTNNAGEVYILGRNVGGDDNWGIQQVLRTDPLVDGLSFGYDVDICGQTIVVSANGCAYIYEPDSANPGDWKPVKQLIAQNESGVPEGSAGFGVSVDLSDETLAVGSSNGPGYVYLFERNTGGDENWGIVKKLVAQSDDGAPDIQLDALFGGAVALCSDLLLVGAPNMNAGAQYVGAAYIYSKDKGGANQWGIVKKLIPVRESGKPYYNKNTYFGRFVSFSGDLALVSAEGGVLLFSKSQSDIGTWGIVKTIGSMDTEAKSGLAGQAAVYGDYCIIGAMSKDEGVKKSVGAAYYFKIPNIVSPEGCADKTVSPTATQPAGTTAIVTSVTKRVKTTAEVKEEHQTPGMDSMLGANVYEFNATVTAGKVAYFCFNSSSLGERKAEEVALFKLFPNKESKSFTYSSGKNPSEEGYFWITDEGNSGQYIDPKTILVGARTYTVNYSVKDNGEYDLDDTAGVIHDPVVPGTSGGSGDGTGCVLNPQAGFSVELCALFVVGLLGIIARGIVRYRVLKKCLPSLIVLGVIVYPTVCLASLPVELIKKMYVSDAGPGLEQADTKYGYSVAINEDTAAITVPKLNAVYLYSKDVGGDGTWGYLKRININGVYKAALSQNYMAVTSTVIGRTFVFNRNTGGTNNWGEVAQLGSSTYSSVAVCENIIVVGSAMEGVEGLARIYIPDPDNPGQWKFHKALIPQDENGVFDTVGGGLQFGSSVAVSEDVIAVGGIAATVDTTDVAGKVYVYYRNADGANNWGIVKNIHAQKDDGTSDTSSQAYFGFALSMSGDLLLVGARDTDIESVDSVGTAYIYSKDKNGADQWGVVKKLRAVRDDGTPSNYQYSQFGKDVSISGDLALVASNYGAYLFSKSQSDIGNWGIVEIIGDSQTEPYAELASSVSIHGDYSIVGSSSKDKRTLTDPDAPVFFPNPHPIVDNVGAAYLLKTPNIVSPEGCADKTVSPTATQPAGTSAIVTSVSKKVKTTAQLKEEHQTPGMDSMLGANVYEFNATVTAGKVAYFCFNSSSLGERAAEDVALFKLFPDKESKSFTYSSGKNPSEEGYFWITDEGNSGQYIDPKTILVGARTYTVNYSVKDNGEYDLDDTAGVIHDPVVPGTSGGSGDGTGCVLNPQAGFSMELCALFVVGLLGICARRVSR</sequence>
<accession>C6BV13</accession>
<keyword evidence="1" id="KW-0812">Transmembrane</keyword>
<organism evidence="3 4">
    <name type="scientific">Maridesulfovibrio salexigens (strain ATCC 14822 / DSM 2638 / NCIMB 8403 / VKM B-1763)</name>
    <name type="common">Desulfovibrio salexigens</name>
    <dbReference type="NCBI Taxonomy" id="526222"/>
    <lineage>
        <taxon>Bacteria</taxon>
        <taxon>Pseudomonadati</taxon>
        <taxon>Thermodesulfobacteriota</taxon>
        <taxon>Desulfovibrionia</taxon>
        <taxon>Desulfovibrionales</taxon>
        <taxon>Desulfovibrionaceae</taxon>
        <taxon>Maridesulfovibrio</taxon>
    </lineage>
</organism>
<dbReference type="GO" id="GO:0007229">
    <property type="term" value="P:integrin-mediated signaling pathway"/>
    <property type="evidence" value="ECO:0007669"/>
    <property type="project" value="UniProtKB-KW"/>
</dbReference>
<evidence type="ECO:0000313" key="3">
    <source>
        <dbReference type="EMBL" id="ACS78150.1"/>
    </source>
</evidence>
<dbReference type="PANTHER" id="PTHR36220">
    <property type="entry name" value="UNNAMED PRODUCT"/>
    <property type="match status" value="1"/>
</dbReference>
<dbReference type="eggNOG" id="COG3266">
    <property type="taxonomic scope" value="Bacteria"/>
</dbReference>
<dbReference type="KEGG" id="dsa:Desal_0079"/>
<feature type="transmembrane region" description="Helical" evidence="1">
    <location>
        <begin position="608"/>
        <end position="629"/>
    </location>
</feature>